<organism evidence="10 11">
    <name type="scientific">Helicocarpus griseus UAMH5409</name>
    <dbReference type="NCBI Taxonomy" id="1447875"/>
    <lineage>
        <taxon>Eukaryota</taxon>
        <taxon>Fungi</taxon>
        <taxon>Dikarya</taxon>
        <taxon>Ascomycota</taxon>
        <taxon>Pezizomycotina</taxon>
        <taxon>Eurotiomycetes</taxon>
        <taxon>Eurotiomycetidae</taxon>
        <taxon>Onygenales</taxon>
        <taxon>Ajellomycetaceae</taxon>
        <taxon>Helicocarpus</taxon>
    </lineage>
</organism>
<dbReference type="InterPro" id="IPR013087">
    <property type="entry name" value="Znf_C2H2_type"/>
</dbReference>
<evidence type="ECO:0000256" key="3">
    <source>
        <dbReference type="ARBA" id="ARBA00022737"/>
    </source>
</evidence>
<evidence type="ECO:0000256" key="1">
    <source>
        <dbReference type="ARBA" id="ARBA00004123"/>
    </source>
</evidence>
<name>A0A2B7WMH6_9EURO</name>
<dbReference type="InterPro" id="IPR051059">
    <property type="entry name" value="VerF-like"/>
</dbReference>
<feature type="region of interest" description="Disordered" evidence="8">
    <location>
        <begin position="79"/>
        <end position="124"/>
    </location>
</feature>
<keyword evidence="4 7" id="KW-0863">Zinc-finger</keyword>
<dbReference type="PROSITE" id="PS00028">
    <property type="entry name" value="ZINC_FINGER_C2H2_1"/>
    <property type="match status" value="2"/>
</dbReference>
<evidence type="ECO:0000256" key="8">
    <source>
        <dbReference type="SAM" id="MobiDB-lite"/>
    </source>
</evidence>
<dbReference type="PANTHER" id="PTHR40626:SF11">
    <property type="entry name" value="ZINC FINGER PROTEIN YPR022C"/>
    <property type="match status" value="1"/>
</dbReference>
<feature type="compositionally biased region" description="Polar residues" evidence="8">
    <location>
        <begin position="111"/>
        <end position="124"/>
    </location>
</feature>
<evidence type="ECO:0000256" key="5">
    <source>
        <dbReference type="ARBA" id="ARBA00022833"/>
    </source>
</evidence>
<dbReference type="InterPro" id="IPR007219">
    <property type="entry name" value="XnlR_reg_dom"/>
</dbReference>
<dbReference type="GO" id="GO:0006351">
    <property type="term" value="P:DNA-templated transcription"/>
    <property type="evidence" value="ECO:0007669"/>
    <property type="project" value="InterPro"/>
</dbReference>
<dbReference type="Pfam" id="PF00096">
    <property type="entry name" value="zf-C2H2"/>
    <property type="match status" value="2"/>
</dbReference>
<dbReference type="Pfam" id="PF04082">
    <property type="entry name" value="Fungal_trans"/>
    <property type="match status" value="1"/>
</dbReference>
<evidence type="ECO:0000313" key="10">
    <source>
        <dbReference type="EMBL" id="PGG97748.1"/>
    </source>
</evidence>
<keyword evidence="11" id="KW-1185">Reference proteome</keyword>
<proteinExistence type="predicted"/>
<keyword evidence="6" id="KW-0539">Nucleus</keyword>
<dbReference type="OrthoDB" id="1405595at2759"/>
<keyword evidence="5" id="KW-0862">Zinc</keyword>
<dbReference type="PANTHER" id="PTHR40626">
    <property type="entry name" value="MIP31509P"/>
    <property type="match status" value="1"/>
</dbReference>
<evidence type="ECO:0000256" key="4">
    <source>
        <dbReference type="ARBA" id="ARBA00022771"/>
    </source>
</evidence>
<evidence type="ECO:0000256" key="6">
    <source>
        <dbReference type="ARBA" id="ARBA00023242"/>
    </source>
</evidence>
<evidence type="ECO:0000313" key="11">
    <source>
        <dbReference type="Proteomes" id="UP000223968"/>
    </source>
</evidence>
<dbReference type="GO" id="GO:0005634">
    <property type="term" value="C:nucleus"/>
    <property type="evidence" value="ECO:0007669"/>
    <property type="project" value="UniProtKB-SubCell"/>
</dbReference>
<comment type="subcellular location">
    <subcellularLocation>
        <location evidence="1">Nucleus</location>
    </subcellularLocation>
</comment>
<keyword evidence="3" id="KW-0677">Repeat</keyword>
<dbReference type="Proteomes" id="UP000223968">
    <property type="component" value="Unassembled WGS sequence"/>
</dbReference>
<dbReference type="GO" id="GO:0008270">
    <property type="term" value="F:zinc ion binding"/>
    <property type="evidence" value="ECO:0007669"/>
    <property type="project" value="UniProtKB-KW"/>
</dbReference>
<dbReference type="EMBL" id="PDNB01000240">
    <property type="protein sequence ID" value="PGG97748.1"/>
    <property type="molecule type" value="Genomic_DNA"/>
</dbReference>
<dbReference type="STRING" id="1447875.A0A2B7WMH6"/>
<dbReference type="CDD" id="cd12148">
    <property type="entry name" value="fungal_TF_MHR"/>
    <property type="match status" value="1"/>
</dbReference>
<feature type="domain" description="C2H2-type" evidence="9">
    <location>
        <begin position="40"/>
        <end position="62"/>
    </location>
</feature>
<protein>
    <recommendedName>
        <fullName evidence="9">C2H2-type domain-containing protein</fullName>
    </recommendedName>
</protein>
<dbReference type="GO" id="GO:0000981">
    <property type="term" value="F:DNA-binding transcription factor activity, RNA polymerase II-specific"/>
    <property type="evidence" value="ECO:0007669"/>
    <property type="project" value="InterPro"/>
</dbReference>
<feature type="domain" description="C2H2-type" evidence="9">
    <location>
        <begin position="10"/>
        <end position="39"/>
    </location>
</feature>
<comment type="caution">
    <text evidence="10">The sequence shown here is derived from an EMBL/GenBank/DDBJ whole genome shotgun (WGS) entry which is preliminary data.</text>
</comment>
<evidence type="ECO:0000256" key="2">
    <source>
        <dbReference type="ARBA" id="ARBA00022723"/>
    </source>
</evidence>
<dbReference type="PROSITE" id="PS50157">
    <property type="entry name" value="ZINC_FINGER_C2H2_2"/>
    <property type="match status" value="2"/>
</dbReference>
<evidence type="ECO:0000259" key="9">
    <source>
        <dbReference type="PROSITE" id="PS50157"/>
    </source>
</evidence>
<dbReference type="SUPFAM" id="SSF57667">
    <property type="entry name" value="beta-beta-alpha zinc fingers"/>
    <property type="match status" value="1"/>
</dbReference>
<dbReference type="Gene3D" id="3.30.160.60">
    <property type="entry name" value="Classic Zinc Finger"/>
    <property type="match status" value="1"/>
</dbReference>
<accession>A0A2B7WMH6</accession>
<dbReference type="SMART" id="SM00355">
    <property type="entry name" value="ZnF_C2H2"/>
    <property type="match status" value="2"/>
</dbReference>
<evidence type="ECO:0000256" key="7">
    <source>
        <dbReference type="PROSITE-ProRule" id="PRU00042"/>
    </source>
</evidence>
<keyword evidence="2" id="KW-0479">Metal-binding</keyword>
<dbReference type="GO" id="GO:0000785">
    <property type="term" value="C:chromatin"/>
    <property type="evidence" value="ECO:0007669"/>
    <property type="project" value="TreeGrafter"/>
</dbReference>
<dbReference type="InterPro" id="IPR036236">
    <property type="entry name" value="Znf_C2H2_sf"/>
</dbReference>
<reference evidence="10 11" key="1">
    <citation type="submission" date="2017-10" db="EMBL/GenBank/DDBJ databases">
        <title>Comparative genomics in systemic dimorphic fungi from Ajellomycetaceae.</title>
        <authorList>
            <person name="Munoz J.F."/>
            <person name="Mcewen J.G."/>
            <person name="Clay O.K."/>
            <person name="Cuomo C.A."/>
        </authorList>
    </citation>
    <scope>NUCLEOTIDE SEQUENCE [LARGE SCALE GENOMIC DNA]</scope>
    <source>
        <strain evidence="10 11">UAMH5409</strain>
    </source>
</reference>
<gene>
    <name evidence="10" type="ORF">AJ79_09100</name>
</gene>
<dbReference type="GO" id="GO:0000978">
    <property type="term" value="F:RNA polymerase II cis-regulatory region sequence-specific DNA binding"/>
    <property type="evidence" value="ECO:0007669"/>
    <property type="project" value="InterPro"/>
</dbReference>
<sequence>MSTSTTEKRYICPEAGCGRAFFRSEHLGRHRLNHRPKQVFQCPLCPKEFVRRDLLHRHEKRHEKGMWYRNSGGVVKAAPDVSPSIVRSAGPSPSRDVGSEDNSLNDHDASDSYQSHGSYVTPSSVDVNHQLDTTAVASVTVGDVPMNLSASNSVFSDSSNDIIASSNYPNHIDWLFEGAPLGVNLAGITDFNGMPPNIPSMTPFGSTPESSFGISYTVTNRLPVATTVSASSSWSTVKDRLQTALYTLPPDVLQSSFFYPTNLSTFYDLYFINYHPHFPIFHRPTLNPVDASPLLIAAIVTLGSTLGPDENHFRIATRIHNDLRWLVFATGAFEPPAPLWCLQTLLIIQAHEKMFSTRKHHEMAHIFHGAIITLMKRGTAYTTPRNRPERRPWTEVEVSWCRWITDEGSRRTAFFAFIMDAQHAFMFGHSCTLAPHEVQLPLPCSDHLWEQPTAIDWARTHSETPESPRFLPTLKGLLSNAPVPANCSSYSRLILLHGIFSITAHLHARVLSTLGVGQAAPTTATKPASTGSNASTYTANSQPAFPALPAPPPQTETWKTIIERAINTWAFCLHSQSSSIALEACKPLHHMSRVAIHTNIIDFHVLAGAAPLLDSSPLSGHDITKAAERVRAWSRNRECKKVLYHCLLLVQETLFTGNRYVAKRDNIALRPWCLYHATLVLWAYGRMCDEVYGDGQWLQQGRSDGTGEREAGVASSVGGGGVDQMGTLGAEEYLDRMLMLLKNTNGLEMLEGASQTLGLILRVRESLEGCRWELLQEAYGTLGKLIGA</sequence>
<dbReference type="AlphaFoldDB" id="A0A2B7WMH6"/>